<name>A0AAP0JD09_9MAGN</name>
<proteinExistence type="predicted"/>
<evidence type="ECO:0000313" key="3">
    <source>
        <dbReference type="Proteomes" id="UP001417504"/>
    </source>
</evidence>
<reference evidence="2 3" key="1">
    <citation type="submission" date="2024-01" db="EMBL/GenBank/DDBJ databases">
        <title>Genome assemblies of Stephania.</title>
        <authorList>
            <person name="Yang L."/>
        </authorList>
    </citation>
    <scope>NUCLEOTIDE SEQUENCE [LARGE SCALE GENOMIC DNA]</scope>
    <source>
        <strain evidence="2">QJT</strain>
        <tissue evidence="2">Leaf</tissue>
    </source>
</reference>
<gene>
    <name evidence="2" type="ORF">Sjap_011185</name>
</gene>
<evidence type="ECO:0000256" key="1">
    <source>
        <dbReference type="SAM" id="MobiDB-lite"/>
    </source>
</evidence>
<dbReference type="Proteomes" id="UP001417504">
    <property type="component" value="Unassembled WGS sequence"/>
</dbReference>
<keyword evidence="3" id="KW-1185">Reference proteome</keyword>
<dbReference type="EMBL" id="JBBNAE010000004">
    <property type="protein sequence ID" value="KAK9130698.1"/>
    <property type="molecule type" value="Genomic_DNA"/>
</dbReference>
<protein>
    <submittedName>
        <fullName evidence="2">Uncharacterized protein</fullName>
    </submittedName>
</protein>
<sequence>MTGDDPALSLETHPPPNASLTRQTWRSRTTVHHTVNAQSILFVSFVHAVITTMTMEVVGNNPWWFTRVAIPLEPSSQRGIVGFPATAEPLDWAEPPPLAAVTCRNVGDPSMTMWVPLDPRSKQNSGGGCCVELIILCDVTVSFLFISCRKPPLWQRC</sequence>
<feature type="region of interest" description="Disordered" evidence="1">
    <location>
        <begin position="1"/>
        <end position="24"/>
    </location>
</feature>
<accession>A0AAP0JD09</accession>
<comment type="caution">
    <text evidence="2">The sequence shown here is derived from an EMBL/GenBank/DDBJ whole genome shotgun (WGS) entry which is preliminary data.</text>
</comment>
<dbReference type="AlphaFoldDB" id="A0AAP0JD09"/>
<organism evidence="2 3">
    <name type="scientific">Stephania japonica</name>
    <dbReference type="NCBI Taxonomy" id="461633"/>
    <lineage>
        <taxon>Eukaryota</taxon>
        <taxon>Viridiplantae</taxon>
        <taxon>Streptophyta</taxon>
        <taxon>Embryophyta</taxon>
        <taxon>Tracheophyta</taxon>
        <taxon>Spermatophyta</taxon>
        <taxon>Magnoliopsida</taxon>
        <taxon>Ranunculales</taxon>
        <taxon>Menispermaceae</taxon>
        <taxon>Menispermoideae</taxon>
        <taxon>Cissampelideae</taxon>
        <taxon>Stephania</taxon>
    </lineage>
</organism>
<evidence type="ECO:0000313" key="2">
    <source>
        <dbReference type="EMBL" id="KAK9130698.1"/>
    </source>
</evidence>